<dbReference type="InterPro" id="IPR014721">
    <property type="entry name" value="Ribsml_uS5_D2-typ_fold_subgr"/>
</dbReference>
<dbReference type="PANTHER" id="PTHR32039:SF7">
    <property type="entry name" value="COMPETENCE PROTEIN COMM"/>
    <property type="match status" value="1"/>
</dbReference>
<keyword evidence="3" id="KW-0067">ATP-binding</keyword>
<dbReference type="InterPro" id="IPR001208">
    <property type="entry name" value="MCM_dom"/>
</dbReference>
<dbReference type="Pfam" id="PF01078">
    <property type="entry name" value="Mg_chelatase"/>
    <property type="match status" value="1"/>
</dbReference>
<proteinExistence type="inferred from homology"/>
<comment type="caution">
    <text evidence="5">The sequence shown here is derived from an EMBL/GenBank/DDBJ whole genome shotgun (WGS) entry which is preliminary data.</text>
</comment>
<dbReference type="InterPro" id="IPR027417">
    <property type="entry name" value="P-loop_NTPase"/>
</dbReference>
<dbReference type="InterPro" id="IPR045006">
    <property type="entry name" value="CHLI-like"/>
</dbReference>
<protein>
    <submittedName>
        <fullName evidence="5">YifB family Mg chelatase-like AAA ATPase</fullName>
    </submittedName>
</protein>
<evidence type="ECO:0000313" key="6">
    <source>
        <dbReference type="Proteomes" id="UP001562159"/>
    </source>
</evidence>
<keyword evidence="2" id="KW-0547">Nucleotide-binding</keyword>
<dbReference type="Pfam" id="PF13335">
    <property type="entry name" value="Mg_chelatase_C"/>
    <property type="match status" value="1"/>
</dbReference>
<accession>A0ABV4ASG1</accession>
<evidence type="ECO:0000313" key="5">
    <source>
        <dbReference type="EMBL" id="MEY2182346.1"/>
    </source>
</evidence>
<dbReference type="InterPro" id="IPR000523">
    <property type="entry name" value="Mg_chelatse_chII-like_cat_dom"/>
</dbReference>
<dbReference type="PANTHER" id="PTHR32039">
    <property type="entry name" value="MAGNESIUM-CHELATASE SUBUNIT CHLI"/>
    <property type="match status" value="1"/>
</dbReference>
<dbReference type="Gene3D" id="3.30.230.10">
    <property type="match status" value="1"/>
</dbReference>
<name>A0ABV4ASG1_9GAMM</name>
<sequence length="499" mass="53868">MSLAVTLSRAQEGIAAPQVMVEVHLSGGLPATNIVGLPEAAVREARDRVRVAIQNTAFEYPGRKVTVNLAPAELPKDGGRFDLPIALGILAASGQVPREKLDDCEFLGELALSGSLRSVSGVLPALLRARARGRKVVVPRANAAEAALVSEVDVRVADTLAEVCGWLRGAQELATPIGIDADGGIHDGPDLRDVRGQLQARRALEIAAVGGHHLLLVGPPGTGKTMLAERLPGILPPLSESEALETCAVLSVAGQPTDPARWRRRPFRAPHHTASAVALVGGGSLPRPGEISLAHNGVLFLDELPEFSRHVLEVLREPLESGHIVVSRAARQSTFPAQFQLVAAMNPCPCGYAGDPRRQCRCTPEQVQRYRARISGPLLDRIDLAVEVPPLPLREMDAARGPHDEDSATVRARVLQARRHALMRAGRPNAEINHRELERDCALGPAERRWYEQALERLGLSARAYHRVLRVARTIADLDGGAGLLEREHLAEALQYRRL</sequence>
<dbReference type="Gene3D" id="3.40.50.300">
    <property type="entry name" value="P-loop containing nucleotide triphosphate hydrolases"/>
    <property type="match status" value="1"/>
</dbReference>
<feature type="domain" description="AAA+ ATPase" evidence="4">
    <location>
        <begin position="210"/>
        <end position="392"/>
    </location>
</feature>
<evidence type="ECO:0000256" key="1">
    <source>
        <dbReference type="ARBA" id="ARBA00006354"/>
    </source>
</evidence>
<dbReference type="NCBIfam" id="NF007365">
    <property type="entry name" value="PRK09862.1"/>
    <property type="match status" value="1"/>
</dbReference>
<dbReference type="InterPro" id="IPR004482">
    <property type="entry name" value="Mg_chelat-rel"/>
</dbReference>
<dbReference type="SUPFAM" id="SSF52540">
    <property type="entry name" value="P-loop containing nucleoside triphosphate hydrolases"/>
    <property type="match status" value="1"/>
</dbReference>
<gene>
    <name evidence="5" type="ORF">AB7878_07935</name>
</gene>
<dbReference type="InterPro" id="IPR020568">
    <property type="entry name" value="Ribosomal_Su5_D2-typ_SF"/>
</dbReference>
<evidence type="ECO:0000256" key="2">
    <source>
        <dbReference type="ARBA" id="ARBA00022741"/>
    </source>
</evidence>
<dbReference type="PRINTS" id="PR01657">
    <property type="entry name" value="MCMFAMILY"/>
</dbReference>
<dbReference type="InterPro" id="IPR003593">
    <property type="entry name" value="AAA+_ATPase"/>
</dbReference>
<dbReference type="SUPFAM" id="SSF54211">
    <property type="entry name" value="Ribosomal protein S5 domain 2-like"/>
    <property type="match status" value="1"/>
</dbReference>
<dbReference type="Pfam" id="PF13541">
    <property type="entry name" value="ChlI"/>
    <property type="match status" value="1"/>
</dbReference>
<dbReference type="InterPro" id="IPR025158">
    <property type="entry name" value="Mg_chelat-rel_C"/>
</dbReference>
<dbReference type="EMBL" id="JBGBPY010000001">
    <property type="protein sequence ID" value="MEY2182346.1"/>
    <property type="molecule type" value="Genomic_DNA"/>
</dbReference>
<comment type="similarity">
    <text evidence="1">Belongs to the Mg-chelatase subunits D/I family. ComM subfamily.</text>
</comment>
<keyword evidence="6" id="KW-1185">Reference proteome</keyword>
<dbReference type="SMART" id="SM00382">
    <property type="entry name" value="AAA"/>
    <property type="match status" value="1"/>
</dbReference>
<evidence type="ECO:0000256" key="3">
    <source>
        <dbReference type="ARBA" id="ARBA00022840"/>
    </source>
</evidence>
<evidence type="ECO:0000259" key="4">
    <source>
        <dbReference type="SMART" id="SM00382"/>
    </source>
</evidence>
<dbReference type="NCBIfam" id="TIGR00368">
    <property type="entry name" value="YifB family Mg chelatase-like AAA ATPase"/>
    <property type="match status" value="1"/>
</dbReference>
<dbReference type="Proteomes" id="UP001562159">
    <property type="component" value="Unassembled WGS sequence"/>
</dbReference>
<reference evidence="5 6" key="1">
    <citation type="submission" date="2024-07" db="EMBL/GenBank/DDBJ databases">
        <title>Molecular mechanisms and environmental adaptations of flagellar loss and biofilm growth of Rhodanobacter under environmental stress.</title>
        <authorList>
            <person name="Chen M."/>
        </authorList>
    </citation>
    <scope>NUCLEOTIDE SEQUENCE [LARGE SCALE GENOMIC DNA]</scope>
    <source>
        <strain evidence="5 6">RS22</strain>
    </source>
</reference>
<organism evidence="5 6">
    <name type="scientific">Rhodanobacter humi</name>
    <dbReference type="NCBI Taxonomy" id="1888173"/>
    <lineage>
        <taxon>Bacteria</taxon>
        <taxon>Pseudomonadati</taxon>
        <taxon>Pseudomonadota</taxon>
        <taxon>Gammaproteobacteria</taxon>
        <taxon>Lysobacterales</taxon>
        <taxon>Rhodanobacteraceae</taxon>
        <taxon>Rhodanobacter</taxon>
    </lineage>
</organism>